<keyword evidence="1" id="KW-0378">Hydrolase</keyword>
<dbReference type="Proteomes" id="UP000814033">
    <property type="component" value="Unassembled WGS sequence"/>
</dbReference>
<name>A0ACB8SDK7_9AGAM</name>
<evidence type="ECO:0000313" key="2">
    <source>
        <dbReference type="Proteomes" id="UP000814033"/>
    </source>
</evidence>
<keyword evidence="2" id="KW-1185">Reference proteome</keyword>
<evidence type="ECO:0000313" key="1">
    <source>
        <dbReference type="EMBL" id="KAI0053996.1"/>
    </source>
</evidence>
<protein>
    <submittedName>
        <fullName evidence="1">Glycoside hydrolase family 5 protein</fullName>
    </submittedName>
</protein>
<sequence>MIFTADGFTLLVKSLGLIQGLSKPSPASLLAVDDTVTPQSTDGFGQSSDTIFTFPVDAQSNPDPDGSDDDMWSLNDSDDPCQVKTYLSAIVAAEPFPAYERTTAHIYRYRQQQSVNLGSWFVHEQWMTPSLFTCASGKKISEHDIASGWGSTASARSVLERHWDTFITESDFQYLASIGINTVRLPIGYWSLGPVFCAGTPFEQFADVYRTSWAHVVHAINMAGGAGIGVLVDLHGAPGSQNGQPHSGISDGATNLFNEPADQDKTVSVLTFLVQQLSSVNNVVGIQMLNEPKNVPQLADFYTRAITAMRQSSSEASSFPLYLHDGFDLNRFSEFIAARTDFVVQDYHSYYVFTPSDDAESAHGHTADIEGSIAGSLAKASKAERRNLVIDEWSCALTSESLSQESDPEESRRQFCTGQMDVYTNVSAGWAFWAYKKEQCQDDPGWCFKAAVGRSLPQSFFSYGQQQMSHGQSEDVASIVAGMSTPSNDTSPAEDVQGASEAFDLQPAYPPPALLRRRADADASEFGPAAQDTADTDEPRHRSSGTGYSDGFLTAKIFATHDNSRLGFVGQYIVDTMAARGSTEVAPGTEDAYKGGFMKGLHDGETIVRGILLT</sequence>
<reference evidence="1" key="2">
    <citation type="journal article" date="2022" name="New Phytol.">
        <title>Evolutionary transition to the ectomycorrhizal habit in the genomes of a hyperdiverse lineage of mushroom-forming fungi.</title>
        <authorList>
            <person name="Looney B."/>
            <person name="Miyauchi S."/>
            <person name="Morin E."/>
            <person name="Drula E."/>
            <person name="Courty P.E."/>
            <person name="Kohler A."/>
            <person name="Kuo A."/>
            <person name="LaButti K."/>
            <person name="Pangilinan J."/>
            <person name="Lipzen A."/>
            <person name="Riley R."/>
            <person name="Andreopoulos W."/>
            <person name="He G."/>
            <person name="Johnson J."/>
            <person name="Nolan M."/>
            <person name="Tritt A."/>
            <person name="Barry K.W."/>
            <person name="Grigoriev I.V."/>
            <person name="Nagy L.G."/>
            <person name="Hibbett D."/>
            <person name="Henrissat B."/>
            <person name="Matheny P.B."/>
            <person name="Labbe J."/>
            <person name="Martin F.M."/>
        </authorList>
    </citation>
    <scope>NUCLEOTIDE SEQUENCE</scope>
    <source>
        <strain evidence="1">FP105234-sp</strain>
    </source>
</reference>
<proteinExistence type="predicted"/>
<gene>
    <name evidence="1" type="ORF">FA95DRAFT_1529834</name>
</gene>
<comment type="caution">
    <text evidence="1">The sequence shown here is derived from an EMBL/GenBank/DDBJ whole genome shotgun (WGS) entry which is preliminary data.</text>
</comment>
<reference evidence="1" key="1">
    <citation type="submission" date="2021-02" db="EMBL/GenBank/DDBJ databases">
        <authorList>
            <consortium name="DOE Joint Genome Institute"/>
            <person name="Ahrendt S."/>
            <person name="Looney B.P."/>
            <person name="Miyauchi S."/>
            <person name="Morin E."/>
            <person name="Drula E."/>
            <person name="Courty P.E."/>
            <person name="Chicoki N."/>
            <person name="Fauchery L."/>
            <person name="Kohler A."/>
            <person name="Kuo A."/>
            <person name="Labutti K."/>
            <person name="Pangilinan J."/>
            <person name="Lipzen A."/>
            <person name="Riley R."/>
            <person name="Andreopoulos W."/>
            <person name="He G."/>
            <person name="Johnson J."/>
            <person name="Barry K.W."/>
            <person name="Grigoriev I.V."/>
            <person name="Nagy L."/>
            <person name="Hibbett D."/>
            <person name="Henrissat B."/>
            <person name="Matheny P.B."/>
            <person name="Labbe J."/>
            <person name="Martin F."/>
        </authorList>
    </citation>
    <scope>NUCLEOTIDE SEQUENCE</scope>
    <source>
        <strain evidence="1">FP105234-sp</strain>
    </source>
</reference>
<accession>A0ACB8SDK7</accession>
<dbReference type="EMBL" id="MU275838">
    <property type="protein sequence ID" value="KAI0053996.1"/>
    <property type="molecule type" value="Genomic_DNA"/>
</dbReference>
<organism evidence="1 2">
    <name type="scientific">Auriscalpium vulgare</name>
    <dbReference type="NCBI Taxonomy" id="40419"/>
    <lineage>
        <taxon>Eukaryota</taxon>
        <taxon>Fungi</taxon>
        <taxon>Dikarya</taxon>
        <taxon>Basidiomycota</taxon>
        <taxon>Agaricomycotina</taxon>
        <taxon>Agaricomycetes</taxon>
        <taxon>Russulales</taxon>
        <taxon>Auriscalpiaceae</taxon>
        <taxon>Auriscalpium</taxon>
    </lineage>
</organism>